<sequence>MPTLQIEQIFSDFAFYQKNYLDIIRDPQQYYQNVTDAHIHFAVFSQEKIYLGDLLQLWFGDKWTEHQVKLLHDSADHLWERASESWDNSLFLFSIERSGLFSPAYAYAWSTQDQQVKQIEIDHTFPYYCHYLTLSRPKRYS</sequence>
<accession>A0A1P8EN00</accession>
<dbReference type="EMBL" id="CP016896">
    <property type="protein sequence ID" value="APV37472.1"/>
    <property type="molecule type" value="Genomic_DNA"/>
</dbReference>
<dbReference type="GeneID" id="67511711"/>
<reference evidence="1 3" key="1">
    <citation type="submission" date="2016-08" db="EMBL/GenBank/DDBJ databases">
        <title>Complete genome sequence of Acinetobacter baylyi strain GFJ2.</title>
        <authorList>
            <person name="Tabata M."/>
            <person name="Kuboki S."/>
            <person name="Gibu N."/>
            <person name="Kinouchi Y."/>
            <person name="Vangnai A."/>
            <person name="Kasai D."/>
            <person name="Fukuda M."/>
        </authorList>
    </citation>
    <scope>NUCLEOTIDE SEQUENCE [LARGE SCALE GENOMIC DNA]</scope>
    <source>
        <strain evidence="1 3">GFJ2</strain>
    </source>
</reference>
<evidence type="ECO:0000313" key="3">
    <source>
        <dbReference type="Proteomes" id="UP000185674"/>
    </source>
</evidence>
<dbReference type="eggNOG" id="ENOG5031RES">
    <property type="taxonomic scope" value="Bacteria"/>
</dbReference>
<protein>
    <submittedName>
        <fullName evidence="1">Uncharacterized protein</fullName>
    </submittedName>
</protein>
<dbReference type="RefSeq" id="WP_004939231.1">
    <property type="nucleotide sequence ID" value="NZ_BBNM01000001.1"/>
</dbReference>
<dbReference type="Proteomes" id="UP000185674">
    <property type="component" value="Chromosome"/>
</dbReference>
<dbReference type="KEGG" id="asol:BEN76_01655"/>
<dbReference type="EMBL" id="CP134206">
    <property type="protein sequence ID" value="WND04361.1"/>
    <property type="molecule type" value="Genomic_DNA"/>
</dbReference>
<reference evidence="2" key="2">
    <citation type="submission" date="2023-09" db="EMBL/GenBank/DDBJ databases">
        <title>Acinetobacter soli.</title>
        <authorList>
            <person name="Kim B."/>
            <person name="Kim D."/>
            <person name="Park D."/>
        </authorList>
    </citation>
    <scope>NUCLEOTIDE SEQUENCE</scope>
    <source>
        <strain evidence="2">2023.05</strain>
    </source>
</reference>
<proteinExistence type="predicted"/>
<organism evidence="1 3">
    <name type="scientific">Acinetobacter soli</name>
    <dbReference type="NCBI Taxonomy" id="487316"/>
    <lineage>
        <taxon>Bacteria</taxon>
        <taxon>Pseudomonadati</taxon>
        <taxon>Pseudomonadota</taxon>
        <taxon>Gammaproteobacteria</taxon>
        <taxon>Moraxellales</taxon>
        <taxon>Moraxellaceae</taxon>
        <taxon>Acinetobacter</taxon>
    </lineage>
</organism>
<dbReference type="Proteomes" id="UP001256400">
    <property type="component" value="Chromosome"/>
</dbReference>
<evidence type="ECO:0000313" key="1">
    <source>
        <dbReference type="EMBL" id="APV37472.1"/>
    </source>
</evidence>
<evidence type="ECO:0000313" key="2">
    <source>
        <dbReference type="EMBL" id="WND04361.1"/>
    </source>
</evidence>
<gene>
    <name evidence="1" type="ORF">BEN76_01655</name>
    <name evidence="2" type="ORF">RHP80_08955</name>
</gene>
<dbReference type="AlphaFoldDB" id="A0A1P8EN00"/>
<name>A0A1P8EN00_9GAMM</name>